<keyword evidence="5" id="KW-1185">Reference proteome</keyword>
<dbReference type="PANTHER" id="PTHR30137:SF8">
    <property type="entry name" value="BLR5498 PROTEIN"/>
    <property type="match status" value="1"/>
</dbReference>
<sequence>MRAYHDHVVVRGEFSDIPLGTQDVRQQAANLLELAGTASEAGFDFLLVGDSHTSSFSNAFAPTPTLARMLAVTGDMPVGLLYLAPFHHPVIAAEQVGTLAAFAPEPLTLVLGNGDVSAHFEAFGITRASRARRTEEQIQLIRRLLAGESVTHSSPYVTLNNASINPVPRVPTPIWIAAQKGAAIERAGRLGDGWETAPGTSPELLVEQLGVYRRACAESGRTPNAILRRDIFVAATDEEAWAAVGPVLAAGYRGFGQERESSLVGSAETVVDRLRWYHGLGFDFVLVRHIVGDHGLILDSMRRIGDDVLPKIRDL</sequence>
<dbReference type="Pfam" id="PF00296">
    <property type="entry name" value="Bac_luciferase"/>
    <property type="match status" value="1"/>
</dbReference>
<keyword evidence="2" id="KW-0503">Monooxygenase</keyword>
<dbReference type="Gene3D" id="3.20.20.30">
    <property type="entry name" value="Luciferase-like domain"/>
    <property type="match status" value="1"/>
</dbReference>
<dbReference type="InterPro" id="IPR036661">
    <property type="entry name" value="Luciferase-like_sf"/>
</dbReference>
<dbReference type="GO" id="GO:0004497">
    <property type="term" value="F:monooxygenase activity"/>
    <property type="evidence" value="ECO:0007669"/>
    <property type="project" value="UniProtKB-KW"/>
</dbReference>
<dbReference type="InterPro" id="IPR050766">
    <property type="entry name" value="Bact_Lucif_Oxidored"/>
</dbReference>
<dbReference type="GO" id="GO:0016705">
    <property type="term" value="F:oxidoreductase activity, acting on paired donors, with incorporation or reduction of molecular oxygen"/>
    <property type="evidence" value="ECO:0007669"/>
    <property type="project" value="InterPro"/>
</dbReference>
<accession>A0A6M6JNW2</accession>
<organism evidence="4 5">
    <name type="scientific">Pseudonocardia broussonetiae</name>
    <dbReference type="NCBI Taxonomy" id="2736640"/>
    <lineage>
        <taxon>Bacteria</taxon>
        <taxon>Bacillati</taxon>
        <taxon>Actinomycetota</taxon>
        <taxon>Actinomycetes</taxon>
        <taxon>Pseudonocardiales</taxon>
        <taxon>Pseudonocardiaceae</taxon>
        <taxon>Pseudonocardia</taxon>
    </lineage>
</organism>
<evidence type="ECO:0000256" key="2">
    <source>
        <dbReference type="ARBA" id="ARBA00023033"/>
    </source>
</evidence>
<dbReference type="SUPFAM" id="SSF51679">
    <property type="entry name" value="Bacterial luciferase-like"/>
    <property type="match status" value="1"/>
</dbReference>
<dbReference type="AlphaFoldDB" id="A0A6M6JNW2"/>
<gene>
    <name evidence="4" type="ORF">HOP40_31430</name>
</gene>
<dbReference type="InterPro" id="IPR011251">
    <property type="entry name" value="Luciferase-like_dom"/>
</dbReference>
<name>A0A6M6JNW2_9PSEU</name>
<evidence type="ECO:0000256" key="1">
    <source>
        <dbReference type="ARBA" id="ARBA00023002"/>
    </source>
</evidence>
<feature type="domain" description="Luciferase-like" evidence="3">
    <location>
        <begin position="25"/>
        <end position="252"/>
    </location>
</feature>
<evidence type="ECO:0000313" key="4">
    <source>
        <dbReference type="EMBL" id="QJY49724.1"/>
    </source>
</evidence>
<keyword evidence="1" id="KW-0560">Oxidoreductase</keyword>
<protein>
    <submittedName>
        <fullName evidence="4">LLM class flavin-dependent oxidoreductase</fullName>
    </submittedName>
</protein>
<dbReference type="PANTHER" id="PTHR30137">
    <property type="entry name" value="LUCIFERASE-LIKE MONOOXYGENASE"/>
    <property type="match status" value="1"/>
</dbReference>
<evidence type="ECO:0000313" key="5">
    <source>
        <dbReference type="Proteomes" id="UP000505377"/>
    </source>
</evidence>
<proteinExistence type="predicted"/>
<dbReference type="KEGG" id="pbro:HOP40_31430"/>
<dbReference type="RefSeq" id="WP_172166206.1">
    <property type="nucleotide sequence ID" value="NZ_CP053564.1"/>
</dbReference>
<dbReference type="GO" id="GO:0005829">
    <property type="term" value="C:cytosol"/>
    <property type="evidence" value="ECO:0007669"/>
    <property type="project" value="TreeGrafter"/>
</dbReference>
<reference evidence="4 5" key="1">
    <citation type="submission" date="2020-05" db="EMBL/GenBank/DDBJ databases">
        <authorList>
            <person name="Mo P."/>
        </authorList>
    </citation>
    <scope>NUCLEOTIDE SEQUENCE [LARGE SCALE GENOMIC DNA]</scope>
    <source>
        <strain evidence="4 5">Gen01</strain>
    </source>
</reference>
<evidence type="ECO:0000259" key="3">
    <source>
        <dbReference type="Pfam" id="PF00296"/>
    </source>
</evidence>
<dbReference type="Proteomes" id="UP000505377">
    <property type="component" value="Chromosome"/>
</dbReference>
<dbReference type="EMBL" id="CP053564">
    <property type="protein sequence ID" value="QJY49724.1"/>
    <property type="molecule type" value="Genomic_DNA"/>
</dbReference>